<evidence type="ECO:0000256" key="8">
    <source>
        <dbReference type="ARBA" id="ARBA00022833"/>
    </source>
</evidence>
<dbReference type="Gene3D" id="3.50.30.50">
    <property type="entry name" value="Putative cyclase"/>
    <property type="match status" value="1"/>
</dbReference>
<keyword evidence="6" id="KW-0479">Metal-binding</keyword>
<evidence type="ECO:0000313" key="13">
    <source>
        <dbReference type="Proteomes" id="UP000177418"/>
    </source>
</evidence>
<name>A0A1F7JIL2_9BACT</name>
<gene>
    <name evidence="12" type="ORF">A3H78_06035</name>
</gene>
<evidence type="ECO:0000256" key="9">
    <source>
        <dbReference type="ARBA" id="ARBA00023079"/>
    </source>
</evidence>
<reference evidence="12 13" key="1">
    <citation type="journal article" date="2016" name="Nat. Commun.">
        <title>Thousands of microbial genomes shed light on interconnected biogeochemical processes in an aquifer system.</title>
        <authorList>
            <person name="Anantharaman K."/>
            <person name="Brown C.T."/>
            <person name="Hug L.A."/>
            <person name="Sharon I."/>
            <person name="Castelle C.J."/>
            <person name="Probst A.J."/>
            <person name="Thomas B.C."/>
            <person name="Singh A."/>
            <person name="Wilkins M.J."/>
            <person name="Karaoz U."/>
            <person name="Brodie E.L."/>
            <person name="Williams K.H."/>
            <person name="Hubbard S.S."/>
            <person name="Banfield J.F."/>
        </authorList>
    </citation>
    <scope>NUCLEOTIDE SEQUENCE [LARGE SCALE GENOMIC DNA]</scope>
</reference>
<evidence type="ECO:0000256" key="2">
    <source>
        <dbReference type="ARBA" id="ARBA00002204"/>
    </source>
</evidence>
<dbReference type="PANTHER" id="PTHR31118:SF32">
    <property type="entry name" value="KYNURENINE FORMAMIDASE"/>
    <property type="match status" value="1"/>
</dbReference>
<comment type="catalytic activity">
    <reaction evidence="10">
        <text>N-formyl-L-kynurenine + H2O = L-kynurenine + formate + H(+)</text>
        <dbReference type="Rhea" id="RHEA:13009"/>
        <dbReference type="ChEBI" id="CHEBI:15377"/>
        <dbReference type="ChEBI" id="CHEBI:15378"/>
        <dbReference type="ChEBI" id="CHEBI:15740"/>
        <dbReference type="ChEBI" id="CHEBI:57959"/>
        <dbReference type="ChEBI" id="CHEBI:58629"/>
        <dbReference type="EC" id="3.5.1.9"/>
    </reaction>
</comment>
<keyword evidence="7" id="KW-0378">Hydrolase</keyword>
<evidence type="ECO:0000256" key="6">
    <source>
        <dbReference type="ARBA" id="ARBA00022723"/>
    </source>
</evidence>
<dbReference type="EC" id="3.5.1.9" evidence="4"/>
<protein>
    <recommendedName>
        <fullName evidence="5">Kynurenine formamidase</fullName>
        <ecNumber evidence="4">3.5.1.9</ecNumber>
    </recommendedName>
</protein>
<evidence type="ECO:0000256" key="4">
    <source>
        <dbReference type="ARBA" id="ARBA00012930"/>
    </source>
</evidence>
<keyword evidence="9" id="KW-0823">Tryptophan catabolism</keyword>
<dbReference type="GO" id="GO:0004061">
    <property type="term" value="F:arylformamidase activity"/>
    <property type="evidence" value="ECO:0007669"/>
    <property type="project" value="UniProtKB-EC"/>
</dbReference>
<dbReference type="FunFam" id="3.50.30.50:FF:000001">
    <property type="entry name" value="Kynurenine formamidase"/>
    <property type="match status" value="1"/>
</dbReference>
<sequence>MFNNYQTIIDISLALNEQTIIYPGNSPVKIESFKSASGLTYLSNISLGTHTGTHIDAPRHINEVGVGVDKLDLTNLIGPCRVLDFTKSIESIKKEELEASNIQKGERILAKTQNSLRGFTTTYDDYIYLSAEGAKYLAELQISVFAIDYLSIKKRGSSDNRPHTEFLNVEIPIIEGVDLSKVEEGEYYLMALPLKLTGLDGSPIRAVLLK</sequence>
<dbReference type="GO" id="GO:0019441">
    <property type="term" value="P:L-tryptophan catabolic process to kynurenine"/>
    <property type="evidence" value="ECO:0007669"/>
    <property type="project" value="InterPro"/>
</dbReference>
<evidence type="ECO:0000256" key="3">
    <source>
        <dbReference type="ARBA" id="ARBA00011738"/>
    </source>
</evidence>
<proteinExistence type="predicted"/>
<evidence type="ECO:0000313" key="12">
    <source>
        <dbReference type="EMBL" id="OGK55425.1"/>
    </source>
</evidence>
<dbReference type="EMBL" id="MGAV01000004">
    <property type="protein sequence ID" value="OGK55425.1"/>
    <property type="molecule type" value="Genomic_DNA"/>
</dbReference>
<keyword evidence="8" id="KW-0862">Zinc</keyword>
<dbReference type="SUPFAM" id="SSF102198">
    <property type="entry name" value="Putative cyclase"/>
    <property type="match status" value="1"/>
</dbReference>
<comment type="pathway">
    <text evidence="11">Amino-acid degradation; L-tryptophan degradation via kynurenine pathway; L-kynurenine from L-tryptophan: step 2/2.</text>
</comment>
<evidence type="ECO:0000256" key="1">
    <source>
        <dbReference type="ARBA" id="ARBA00001947"/>
    </source>
</evidence>
<dbReference type="Pfam" id="PF04199">
    <property type="entry name" value="Cyclase"/>
    <property type="match status" value="1"/>
</dbReference>
<comment type="function">
    <text evidence="2">Catalyzes the hydrolysis of N-formyl-L-kynurenine to L-kynurenine, the second step in the kynurenine pathway of tryptophan degradation.</text>
</comment>
<comment type="cofactor">
    <cofactor evidence="1">
        <name>Zn(2+)</name>
        <dbReference type="ChEBI" id="CHEBI:29105"/>
    </cofactor>
</comment>
<dbReference type="AlphaFoldDB" id="A0A1F7JIL2"/>
<dbReference type="InterPro" id="IPR037175">
    <property type="entry name" value="KFase_sf"/>
</dbReference>
<dbReference type="Proteomes" id="UP000177418">
    <property type="component" value="Unassembled WGS sequence"/>
</dbReference>
<evidence type="ECO:0000256" key="7">
    <source>
        <dbReference type="ARBA" id="ARBA00022801"/>
    </source>
</evidence>
<evidence type="ECO:0000256" key="5">
    <source>
        <dbReference type="ARBA" id="ARBA00014889"/>
    </source>
</evidence>
<comment type="subunit">
    <text evidence="3">Homodimer.</text>
</comment>
<organism evidence="12 13">
    <name type="scientific">Candidatus Roizmanbacteria bacterium RIFCSPLOWO2_02_FULL_36_11</name>
    <dbReference type="NCBI Taxonomy" id="1802071"/>
    <lineage>
        <taxon>Bacteria</taxon>
        <taxon>Candidatus Roizmaniibacteriota</taxon>
    </lineage>
</organism>
<evidence type="ECO:0000256" key="10">
    <source>
        <dbReference type="ARBA" id="ARBA00048496"/>
    </source>
</evidence>
<dbReference type="PANTHER" id="PTHR31118">
    <property type="entry name" value="CYCLASE-LIKE PROTEIN 2"/>
    <property type="match status" value="1"/>
</dbReference>
<evidence type="ECO:0000256" key="11">
    <source>
        <dbReference type="ARBA" id="ARBA00060547"/>
    </source>
</evidence>
<accession>A0A1F7JIL2</accession>
<dbReference type="GO" id="GO:0046872">
    <property type="term" value="F:metal ion binding"/>
    <property type="evidence" value="ECO:0007669"/>
    <property type="project" value="UniProtKB-KW"/>
</dbReference>
<dbReference type="InterPro" id="IPR007325">
    <property type="entry name" value="KFase/CYL"/>
</dbReference>
<comment type="caution">
    <text evidence="12">The sequence shown here is derived from an EMBL/GenBank/DDBJ whole genome shotgun (WGS) entry which is preliminary data.</text>
</comment>